<dbReference type="GeneID" id="68117696"/>
<dbReference type="Proteomes" id="UP000444721">
    <property type="component" value="Unassembled WGS sequence"/>
</dbReference>
<dbReference type="VEuPathDB" id="AmoebaDB:NfTy_012460"/>
<sequence length="262" mass="29930">MSQFKKRLMTIIEKSGGIVEEELFVLKPGVIITEVSQSTPEALDLYQAMHCNHGEDYLQSAEFKGRLTYLSFKDQPTSSEESANFHHRMINEAKHLSIYAGTTVTFLIAGCTVETCQELVAHREASVARLTSSATLAMSECLFRVQGESAPRQKEMIREFLQLREKNKEFWDKKNTNPEMLSTEFFNMQNLACKCNALTFTINIKDLHKLLIGRMCSKGNETEVQEVCSMMAELAHKRFPEIIKEPSFYRKMDDNGEKLAVH</sequence>
<gene>
    <name evidence="1" type="ORF">FDP41_010481</name>
</gene>
<comment type="caution">
    <text evidence="1">The sequence shown here is derived from an EMBL/GenBank/DDBJ whole genome shotgun (WGS) entry which is preliminary data.</text>
</comment>
<accession>A0A6A5C6N7</accession>
<name>A0A6A5C6N7_NAEFO</name>
<dbReference type="Pfam" id="PF02511">
    <property type="entry name" value="Thy1"/>
    <property type="match status" value="1"/>
</dbReference>
<dbReference type="EMBL" id="VFQX01000006">
    <property type="protein sequence ID" value="KAF0983416.1"/>
    <property type="molecule type" value="Genomic_DNA"/>
</dbReference>
<dbReference type="VEuPathDB" id="AmoebaDB:NF0081240"/>
<reference evidence="1 2" key="1">
    <citation type="journal article" date="2019" name="Sci. Rep.">
        <title>Nanopore sequencing improves the draft genome of the human pathogenic amoeba Naegleria fowleri.</title>
        <authorList>
            <person name="Liechti N."/>
            <person name="Schurch N."/>
            <person name="Bruggmann R."/>
            <person name="Wittwer M."/>
        </authorList>
    </citation>
    <scope>NUCLEOTIDE SEQUENCE [LARGE SCALE GENOMIC DNA]</scope>
    <source>
        <strain evidence="1 2">ATCC 30894</strain>
    </source>
</reference>
<organism evidence="1 2">
    <name type="scientific">Naegleria fowleri</name>
    <name type="common">Brain eating amoeba</name>
    <dbReference type="NCBI Taxonomy" id="5763"/>
    <lineage>
        <taxon>Eukaryota</taxon>
        <taxon>Discoba</taxon>
        <taxon>Heterolobosea</taxon>
        <taxon>Tetramitia</taxon>
        <taxon>Eutetramitia</taxon>
        <taxon>Vahlkampfiidae</taxon>
        <taxon>Naegleria</taxon>
    </lineage>
</organism>
<evidence type="ECO:0000313" key="2">
    <source>
        <dbReference type="Proteomes" id="UP000444721"/>
    </source>
</evidence>
<proteinExistence type="predicted"/>
<dbReference type="AlphaFoldDB" id="A0A6A5C6N7"/>
<dbReference type="GO" id="GO:0006231">
    <property type="term" value="P:dTMP biosynthetic process"/>
    <property type="evidence" value="ECO:0007669"/>
    <property type="project" value="InterPro"/>
</dbReference>
<protein>
    <submittedName>
        <fullName evidence="1">Uncharacterized protein</fullName>
    </submittedName>
</protein>
<dbReference type="OrthoDB" id="10275010at2759"/>
<dbReference type="InterPro" id="IPR036098">
    <property type="entry name" value="Thymidylate_synthase_ThyX_sf"/>
</dbReference>
<dbReference type="Gene3D" id="3.30.1360.170">
    <property type="match status" value="1"/>
</dbReference>
<keyword evidence="2" id="KW-1185">Reference proteome</keyword>
<evidence type="ECO:0000313" key="1">
    <source>
        <dbReference type="EMBL" id="KAF0983416.1"/>
    </source>
</evidence>
<dbReference type="GO" id="GO:0050660">
    <property type="term" value="F:flavin adenine dinucleotide binding"/>
    <property type="evidence" value="ECO:0007669"/>
    <property type="project" value="InterPro"/>
</dbReference>
<dbReference type="SUPFAM" id="SSF69796">
    <property type="entry name" value="Thymidylate synthase-complementing protein Thy1"/>
    <property type="match status" value="1"/>
</dbReference>
<dbReference type="VEuPathDB" id="AmoebaDB:FDP41_010481"/>
<dbReference type="GO" id="GO:0050797">
    <property type="term" value="F:thymidylate synthase (FAD) activity"/>
    <property type="evidence" value="ECO:0007669"/>
    <property type="project" value="InterPro"/>
</dbReference>
<dbReference type="InterPro" id="IPR003669">
    <property type="entry name" value="Thymidylate_synthase_ThyX"/>
</dbReference>
<dbReference type="RefSeq" id="XP_044568129.1">
    <property type="nucleotide sequence ID" value="XM_044700784.1"/>
</dbReference>
<dbReference type="PROSITE" id="PS51331">
    <property type="entry name" value="THYX"/>
    <property type="match status" value="1"/>
</dbReference>